<dbReference type="Pfam" id="PF00441">
    <property type="entry name" value="Acyl-CoA_dh_1"/>
    <property type="match status" value="1"/>
</dbReference>
<accession>A0ABV6DTB5</accession>
<evidence type="ECO:0000256" key="5">
    <source>
        <dbReference type="ARBA" id="ARBA00023002"/>
    </source>
</evidence>
<feature type="domain" description="Acyl-CoA dehydrogenase/oxidase C-terminal" evidence="7">
    <location>
        <begin position="249"/>
        <end position="366"/>
    </location>
</feature>
<sequence>MNEPIRFPGYPRTEREAQLCRLADGLAASFAQRAAEHDRNGTFPFDNYDELRSTGFVRLPLPREYGGEELTLYELLLVQERLARGDGSTALAIGWHMGLLLQLRTTRAWAPEQFDALCRAVQERGALLNSFATEPASGSPSRGGMPRTTAVRTEDGWVLTGRKTFSTLSPAADFFLVKASIQGTEQVGEFLIPKNAGIQIEETWDTIGMRATGSHDIVLDQVAVPENALIVSDPERKQLDAGGWLLHIPACYLGIAQAAAQFAVKFAKEYRPAALPGPIAELEHIRHKIGLMEAKLRTARTQLFAAAAAWDDAPEHRSGMQTELGLAKYVTTNSAIEVVDLAMRIVGGSALSRSLPLERYYRDVRAGLSNPPMDDAVLRSLALEALCEAPNK</sequence>
<dbReference type="Gene3D" id="2.40.110.10">
    <property type="entry name" value="Butyryl-CoA Dehydrogenase, subunit A, domain 2"/>
    <property type="match status" value="1"/>
</dbReference>
<organism evidence="10 11">
    <name type="scientific">Paenibacillus chartarius</name>
    <dbReference type="NCBI Taxonomy" id="747481"/>
    <lineage>
        <taxon>Bacteria</taxon>
        <taxon>Bacillati</taxon>
        <taxon>Bacillota</taxon>
        <taxon>Bacilli</taxon>
        <taxon>Bacillales</taxon>
        <taxon>Paenibacillaceae</taxon>
        <taxon>Paenibacillus</taxon>
    </lineage>
</organism>
<dbReference type="PIRSF" id="PIRSF016578">
    <property type="entry name" value="HsaA"/>
    <property type="match status" value="1"/>
</dbReference>
<dbReference type="GO" id="GO:0016491">
    <property type="term" value="F:oxidoreductase activity"/>
    <property type="evidence" value="ECO:0007669"/>
    <property type="project" value="UniProtKB-KW"/>
</dbReference>
<evidence type="ECO:0000256" key="2">
    <source>
        <dbReference type="ARBA" id="ARBA00009347"/>
    </source>
</evidence>
<feature type="domain" description="Acyl-CoA dehydrogenase/oxidase N-terminal" evidence="9">
    <location>
        <begin position="26"/>
        <end position="101"/>
    </location>
</feature>
<evidence type="ECO:0000313" key="11">
    <source>
        <dbReference type="Proteomes" id="UP001589776"/>
    </source>
</evidence>
<dbReference type="InterPro" id="IPR006091">
    <property type="entry name" value="Acyl-CoA_Oxase/DH_mid-dom"/>
</dbReference>
<dbReference type="InterPro" id="IPR036250">
    <property type="entry name" value="AcylCo_DH-like_C"/>
</dbReference>
<dbReference type="Pfam" id="PF02770">
    <property type="entry name" value="Acyl-CoA_dh_M"/>
    <property type="match status" value="1"/>
</dbReference>
<evidence type="ECO:0000259" key="8">
    <source>
        <dbReference type="Pfam" id="PF02770"/>
    </source>
</evidence>
<dbReference type="Pfam" id="PF02771">
    <property type="entry name" value="Acyl-CoA_dh_N"/>
    <property type="match status" value="1"/>
</dbReference>
<dbReference type="Gene3D" id="1.10.540.10">
    <property type="entry name" value="Acyl-CoA dehydrogenase/oxidase, N-terminal domain"/>
    <property type="match status" value="1"/>
</dbReference>
<keyword evidence="4 6" id="KW-0274">FAD</keyword>
<evidence type="ECO:0000256" key="3">
    <source>
        <dbReference type="ARBA" id="ARBA00022630"/>
    </source>
</evidence>
<dbReference type="SUPFAM" id="SSF47203">
    <property type="entry name" value="Acyl-CoA dehydrogenase C-terminal domain-like"/>
    <property type="match status" value="1"/>
</dbReference>
<dbReference type="InterPro" id="IPR009100">
    <property type="entry name" value="AcylCoA_DH/oxidase_NM_dom_sf"/>
</dbReference>
<dbReference type="InterPro" id="IPR009075">
    <property type="entry name" value="AcylCo_DH/oxidase_C"/>
</dbReference>
<dbReference type="InterPro" id="IPR046373">
    <property type="entry name" value="Acyl-CoA_Oxase/DH_mid-dom_sf"/>
</dbReference>
<dbReference type="InterPro" id="IPR037069">
    <property type="entry name" value="AcylCoA_DH/ox_N_sf"/>
</dbReference>
<keyword evidence="5 6" id="KW-0560">Oxidoreductase</keyword>
<evidence type="ECO:0000256" key="1">
    <source>
        <dbReference type="ARBA" id="ARBA00001974"/>
    </source>
</evidence>
<proteinExistence type="inferred from homology"/>
<dbReference type="Gene3D" id="1.20.140.10">
    <property type="entry name" value="Butyryl-CoA Dehydrogenase, subunit A, domain 3"/>
    <property type="match status" value="1"/>
</dbReference>
<evidence type="ECO:0000259" key="7">
    <source>
        <dbReference type="Pfam" id="PF00441"/>
    </source>
</evidence>
<evidence type="ECO:0000313" key="10">
    <source>
        <dbReference type="EMBL" id="MFC0215882.1"/>
    </source>
</evidence>
<comment type="caution">
    <text evidence="10">The sequence shown here is derived from an EMBL/GenBank/DDBJ whole genome shotgun (WGS) entry which is preliminary data.</text>
</comment>
<feature type="domain" description="Acyl-CoA oxidase/dehydrogenase middle" evidence="8">
    <location>
        <begin position="132"/>
        <end position="222"/>
    </location>
</feature>
<keyword evidence="3 6" id="KW-0285">Flavoprotein</keyword>
<evidence type="ECO:0000256" key="6">
    <source>
        <dbReference type="RuleBase" id="RU362125"/>
    </source>
</evidence>
<dbReference type="EMBL" id="JBHLWN010000105">
    <property type="protein sequence ID" value="MFC0215882.1"/>
    <property type="molecule type" value="Genomic_DNA"/>
</dbReference>
<dbReference type="SUPFAM" id="SSF56645">
    <property type="entry name" value="Acyl-CoA dehydrogenase NM domain-like"/>
    <property type="match status" value="1"/>
</dbReference>
<dbReference type="PANTHER" id="PTHR43884:SF25">
    <property type="entry name" value="ACYL-COA DEHYDROGENASE YDBM-RELATED"/>
    <property type="match status" value="1"/>
</dbReference>
<dbReference type="EC" id="1.-.-.-" evidence="10"/>
<evidence type="ECO:0000259" key="9">
    <source>
        <dbReference type="Pfam" id="PF02771"/>
    </source>
</evidence>
<name>A0ABV6DTB5_9BACL</name>
<comment type="similarity">
    <text evidence="2 6">Belongs to the acyl-CoA dehydrogenase family.</text>
</comment>
<comment type="cofactor">
    <cofactor evidence="1 6">
        <name>FAD</name>
        <dbReference type="ChEBI" id="CHEBI:57692"/>
    </cofactor>
</comment>
<protein>
    <submittedName>
        <fullName evidence="10">Acyl-CoA dehydrogenase family protein</fullName>
        <ecNumber evidence="10">1.-.-.-</ecNumber>
    </submittedName>
</protein>
<evidence type="ECO:0000256" key="4">
    <source>
        <dbReference type="ARBA" id="ARBA00022827"/>
    </source>
</evidence>
<dbReference type="InterPro" id="IPR013786">
    <property type="entry name" value="AcylCoA_DH/ox_N"/>
</dbReference>
<dbReference type="RefSeq" id="WP_377473497.1">
    <property type="nucleotide sequence ID" value="NZ_JBHLWN010000105.1"/>
</dbReference>
<gene>
    <name evidence="10" type="ORF">ACFFK0_26140</name>
</gene>
<dbReference type="Proteomes" id="UP001589776">
    <property type="component" value="Unassembled WGS sequence"/>
</dbReference>
<reference evidence="10 11" key="1">
    <citation type="submission" date="2024-09" db="EMBL/GenBank/DDBJ databases">
        <authorList>
            <person name="Sun Q."/>
            <person name="Mori K."/>
        </authorList>
    </citation>
    <scope>NUCLEOTIDE SEQUENCE [LARGE SCALE GENOMIC DNA]</scope>
    <source>
        <strain evidence="10 11">CCM 7759</strain>
    </source>
</reference>
<keyword evidence="11" id="KW-1185">Reference proteome</keyword>
<dbReference type="CDD" id="cd00567">
    <property type="entry name" value="ACAD"/>
    <property type="match status" value="1"/>
</dbReference>
<dbReference type="PANTHER" id="PTHR43884">
    <property type="entry name" value="ACYL-COA DEHYDROGENASE"/>
    <property type="match status" value="1"/>
</dbReference>